<reference evidence="1 2" key="1">
    <citation type="submission" date="2022-10" db="EMBL/GenBank/DDBJ databases">
        <authorList>
            <person name="Xie J."/>
            <person name="Shen N."/>
        </authorList>
    </citation>
    <scope>NUCLEOTIDE SEQUENCE [LARGE SCALE GENOMIC DNA]</scope>
    <source>
        <strain evidence="1 2">DSM 41681</strain>
    </source>
</reference>
<dbReference type="Proteomes" id="UP001352223">
    <property type="component" value="Unassembled WGS sequence"/>
</dbReference>
<evidence type="ECO:0000313" key="1">
    <source>
        <dbReference type="EMBL" id="MEB3961457.1"/>
    </source>
</evidence>
<proteinExistence type="predicted"/>
<protein>
    <submittedName>
        <fullName evidence="1">Uncharacterized protein</fullName>
    </submittedName>
</protein>
<comment type="caution">
    <text evidence="1">The sequence shown here is derived from an EMBL/GenBank/DDBJ whole genome shotgun (WGS) entry which is preliminary data.</text>
</comment>
<sequence>MPAVGETERAPNIAKAVWDAAGKRSRSEGLPLIWVASRALTDYAAGTLDLPRTDTIPTASDRRGRSVFATTTVWEAADKRRARDKIRSMSALVELLLDAYAQGEIHTLACMVPTAQHDSVSRPETLPEALMQRTGTASSTLSAA</sequence>
<evidence type="ECO:0000313" key="2">
    <source>
        <dbReference type="Proteomes" id="UP001352223"/>
    </source>
</evidence>
<organism evidence="1 2">
    <name type="scientific">Streptomyces kunmingensis</name>
    <dbReference type="NCBI Taxonomy" id="68225"/>
    <lineage>
        <taxon>Bacteria</taxon>
        <taxon>Bacillati</taxon>
        <taxon>Actinomycetota</taxon>
        <taxon>Actinomycetes</taxon>
        <taxon>Kitasatosporales</taxon>
        <taxon>Streptomycetaceae</taxon>
        <taxon>Streptomyces</taxon>
    </lineage>
</organism>
<dbReference type="EMBL" id="JAOZYB010000095">
    <property type="protein sequence ID" value="MEB3961457.1"/>
    <property type="molecule type" value="Genomic_DNA"/>
</dbReference>
<gene>
    <name evidence="1" type="ORF">OKJ48_14545</name>
</gene>
<dbReference type="RefSeq" id="WP_324768742.1">
    <property type="nucleotide sequence ID" value="NZ_BAAATS010000056.1"/>
</dbReference>
<name>A0ABU6CBA3_9ACTN</name>
<accession>A0ABU6CBA3</accession>
<keyword evidence="2" id="KW-1185">Reference proteome</keyword>